<accession>A0A0G1GTV5</accession>
<feature type="transmembrane region" description="Helical" evidence="1">
    <location>
        <begin position="575"/>
        <end position="592"/>
    </location>
</feature>
<feature type="transmembrane region" description="Helical" evidence="1">
    <location>
        <begin position="260"/>
        <end position="282"/>
    </location>
</feature>
<feature type="transmembrane region" description="Helical" evidence="1">
    <location>
        <begin position="341"/>
        <end position="363"/>
    </location>
</feature>
<evidence type="ECO:0000256" key="1">
    <source>
        <dbReference type="SAM" id="Phobius"/>
    </source>
</evidence>
<dbReference type="PANTHER" id="PTHR10790">
    <property type="entry name" value="TPR-DOMAIN CONTAINING PROTEIN"/>
    <property type="match status" value="1"/>
</dbReference>
<reference evidence="2 3" key="1">
    <citation type="journal article" date="2015" name="Nature">
        <title>rRNA introns, odd ribosomes, and small enigmatic genomes across a large radiation of phyla.</title>
        <authorList>
            <person name="Brown C.T."/>
            <person name="Hug L.A."/>
            <person name="Thomas B.C."/>
            <person name="Sharon I."/>
            <person name="Castelle C.J."/>
            <person name="Singh A."/>
            <person name="Wilkins M.J."/>
            <person name="Williams K.H."/>
            <person name="Banfield J.F."/>
        </authorList>
    </citation>
    <scope>NUCLEOTIDE SEQUENCE [LARGE SCALE GENOMIC DNA]</scope>
</reference>
<keyword evidence="1" id="KW-0812">Transmembrane</keyword>
<feature type="transmembrane region" description="Helical" evidence="1">
    <location>
        <begin position="6"/>
        <end position="26"/>
    </location>
</feature>
<feature type="transmembrane region" description="Helical" evidence="1">
    <location>
        <begin position="81"/>
        <end position="99"/>
    </location>
</feature>
<feature type="transmembrane region" description="Helical" evidence="1">
    <location>
        <begin position="407"/>
        <end position="425"/>
    </location>
</feature>
<dbReference type="PANTHER" id="PTHR10790:SF51">
    <property type="entry name" value="TETRATRICOPEPTIDE REPEAT PROTEIN"/>
    <property type="match status" value="1"/>
</dbReference>
<evidence type="ECO:0000313" key="3">
    <source>
        <dbReference type="Proteomes" id="UP000034617"/>
    </source>
</evidence>
<gene>
    <name evidence="2" type="ORF">UW22_C0014G0009</name>
</gene>
<name>A0A0G1GTV5_9BACT</name>
<feature type="transmembrane region" description="Helical" evidence="1">
    <location>
        <begin position="535"/>
        <end position="555"/>
    </location>
</feature>
<feature type="transmembrane region" description="Helical" evidence="1">
    <location>
        <begin position="137"/>
        <end position="158"/>
    </location>
</feature>
<dbReference type="Proteomes" id="UP000034617">
    <property type="component" value="Unassembled WGS sequence"/>
</dbReference>
<keyword evidence="1" id="KW-1133">Transmembrane helix</keyword>
<feature type="transmembrane region" description="Helical" evidence="1">
    <location>
        <begin position="437"/>
        <end position="461"/>
    </location>
</feature>
<dbReference type="AlphaFoldDB" id="A0A0G1GTV5"/>
<feature type="transmembrane region" description="Helical" evidence="1">
    <location>
        <begin position="225"/>
        <end position="248"/>
    </location>
</feature>
<feature type="transmembrane region" description="Helical" evidence="1">
    <location>
        <begin position="505"/>
        <end position="523"/>
    </location>
</feature>
<comment type="caution">
    <text evidence="2">The sequence shown here is derived from an EMBL/GenBank/DDBJ whole genome shotgun (WGS) entry which is preliminary data.</text>
</comment>
<keyword evidence="1" id="KW-0472">Membrane</keyword>
<organism evidence="2 3">
    <name type="scientific">Candidatus Gottesmanbacteria bacterium GW2011_GWB1_44_11c</name>
    <dbReference type="NCBI Taxonomy" id="1618447"/>
    <lineage>
        <taxon>Bacteria</taxon>
        <taxon>Candidatus Gottesmaniibacteriota</taxon>
    </lineage>
</organism>
<dbReference type="EMBL" id="LCHM01000014">
    <property type="protein sequence ID" value="KKT38050.1"/>
    <property type="molecule type" value="Genomic_DNA"/>
</dbReference>
<feature type="transmembrane region" description="Helical" evidence="1">
    <location>
        <begin position="55"/>
        <end position="75"/>
    </location>
</feature>
<protein>
    <submittedName>
        <fullName evidence="2">YYY membrane protein</fullName>
    </submittedName>
</protein>
<dbReference type="InterPro" id="IPR018746">
    <property type="entry name" value="DUF2298"/>
</dbReference>
<dbReference type="NCBIfam" id="TIGR03662">
    <property type="entry name" value="Chlor_Arch_YYY"/>
    <property type="match status" value="1"/>
</dbReference>
<feature type="transmembrane region" description="Helical" evidence="1">
    <location>
        <begin position="384"/>
        <end position="401"/>
    </location>
</feature>
<dbReference type="PATRIC" id="fig|1618447.3.peg.520"/>
<sequence length="802" mass="92625">MPIGDIQLVLQWWSALFLVGAAAFPLTKKLFSPPASGWPASPETSRRGWFDRGYFFSKAVGMAVVSYIVFLFGTLHVLPFTFFNVIEAMIILFVLGILLSDRTHWTDRTNPPSLKLRRTGKTGNIFFSFARRGLAKLILCILLEEVVFFGALLFWSWVKAHEPSIRGLEKFMDYGFMQSLFNSTYFPAPDMWWQGGSINYYFFGHLVTAVLTKLSGLDLSVTFNLMLATLFALTLTMSFSIGVQIVRIGHIGRIGHIKTLIGGLLTAFLVTLAGNMQTIYAFTKGYLGDNVVPFWTILWNRTEFFSKVREGMLIYWYANATRFIPFTIHEFPSYSFVVSDVHGHVLSIPFVLLAIGLLITLFCQSRQENGKYQIHSQFSILNSQFHIVFYGFLLGILLMTNALDGPIYLLLFLALLVTTKGIFNQNSIFNDQKARRAFSTIFIPIIVVISTLCVTALPFLWHFNSFAAGIGVNCPPGFLANTKIGPFIFEGVDKCQKSPLWMMELLWGFFWYTGAWLFIRQIWKKEQYNGIIHRILKVFFLYGLVLIVIPEFFYVKDIYPAHFRSNTMFKLGYEAFILWSIISAYVIVHFIFQRDNPILNIKNKIFNIHIKYKKVRILFFILLIPQLFLVSIYPWFSVRSYFGELRTYQSIYGLKWLEEEYPYDYEAIMWLRNRIQNSEFRIQNFSIVEADGESYTDYNHISAFSGVPTIVGWAVHEWLWRGSYDVVAPRREEVAKVYESPDLDEVRSILETYNVRYIVVGKLEREKYTQLNEERMTSLGTVAFRSGDTVVYEVGRSSEVGY</sequence>
<evidence type="ECO:0000313" key="2">
    <source>
        <dbReference type="EMBL" id="KKT38050.1"/>
    </source>
</evidence>
<proteinExistence type="predicted"/>
<dbReference type="Pfam" id="PF10060">
    <property type="entry name" value="DUF2298"/>
    <property type="match status" value="2"/>
</dbReference>
<feature type="transmembrane region" description="Helical" evidence="1">
    <location>
        <begin position="617"/>
        <end position="636"/>
    </location>
</feature>